<dbReference type="OrthoDB" id="627554at2"/>
<name>A0A2S0HYR8_9FLAO</name>
<proteinExistence type="predicted"/>
<organism evidence="1 2">
    <name type="scientific">Pukyongia salina</name>
    <dbReference type="NCBI Taxonomy" id="2094025"/>
    <lineage>
        <taxon>Bacteria</taxon>
        <taxon>Pseudomonadati</taxon>
        <taxon>Bacteroidota</taxon>
        <taxon>Flavobacteriia</taxon>
        <taxon>Flavobacteriales</taxon>
        <taxon>Flavobacteriaceae</taxon>
        <taxon>Pukyongia</taxon>
    </lineage>
</organism>
<evidence type="ECO:0000313" key="2">
    <source>
        <dbReference type="Proteomes" id="UP000238442"/>
    </source>
</evidence>
<dbReference type="EMBL" id="CP027062">
    <property type="protein sequence ID" value="AVI51827.1"/>
    <property type="molecule type" value="Genomic_DNA"/>
</dbReference>
<dbReference type="RefSeq" id="WP_105217067.1">
    <property type="nucleotide sequence ID" value="NZ_CP027062.1"/>
</dbReference>
<accession>A0A2S0HYR8</accession>
<protein>
    <submittedName>
        <fullName evidence="1">Deacylase</fullName>
    </submittedName>
</protein>
<dbReference type="InterPro" id="IPR018550">
    <property type="entry name" value="Lipid-A_deacylase-rel"/>
</dbReference>
<keyword evidence="2" id="KW-1185">Reference proteome</keyword>
<sequence>MKQLLTVILFLFTVQLISQENNTENNSSFVFTPEIMVGFTAESNEFFPDRNLQTQVLLNFGWDHSKNPREWARRLKGPKTGISLGYTSFGNKDSLGGAFTLLPFIEFGIFNSKRLRSQVGIGGSYFTKTYDEMNNPRNQAVSTKLTWSFRAFMHYEFLRSREMNWRVALGYFHHSNGHTRLPNQGYNSFLLSLSADIKNTNSSASRELTQTPDLKRRVNDYISFYGGFGINVLSLAYNDKRGVYTISGEYGKVLNGMFKVGVGFYYRYYEHYYDYIADEEFLVRPGEEFEEFTNNPWWNASNLGIHANGEFMLNHVGFNVQLGVNLHKPAYQIDWRINQGWDNTPREIPPNFMLGEFDSKYRLKKTLAARMGLKCYLWDTSKEPIHNIFFGIHINANGGQADFTDLSLGYVYNFNFKER</sequence>
<dbReference type="KEGG" id="aue:C5O00_11865"/>
<reference evidence="1 2" key="1">
    <citation type="submission" date="2018-02" db="EMBL/GenBank/DDBJ databases">
        <title>Genomic analysis of the strain RR4-38 isolated from a seawater recirculating aquaculture system.</title>
        <authorList>
            <person name="Kim Y.-S."/>
            <person name="Jang Y.H."/>
            <person name="Kim K.-H."/>
        </authorList>
    </citation>
    <scope>NUCLEOTIDE SEQUENCE [LARGE SCALE GENOMIC DNA]</scope>
    <source>
        <strain evidence="1 2">RR4-38</strain>
    </source>
</reference>
<evidence type="ECO:0000313" key="1">
    <source>
        <dbReference type="EMBL" id="AVI51827.1"/>
    </source>
</evidence>
<dbReference type="Gene3D" id="2.40.160.20">
    <property type="match status" value="1"/>
</dbReference>
<gene>
    <name evidence="1" type="ORF">C5O00_11865</name>
</gene>
<dbReference type="AlphaFoldDB" id="A0A2S0HYR8"/>
<dbReference type="Proteomes" id="UP000238442">
    <property type="component" value="Chromosome"/>
</dbReference>
<dbReference type="Pfam" id="PF09411">
    <property type="entry name" value="PagL"/>
    <property type="match status" value="1"/>
</dbReference>